<comment type="similarity">
    <text evidence="2">Belongs to the oligopeptide OPT transporter family.</text>
</comment>
<feature type="compositionally biased region" description="Polar residues" evidence="9">
    <location>
        <begin position="9"/>
        <end position="27"/>
    </location>
</feature>
<evidence type="ECO:0000256" key="5">
    <source>
        <dbReference type="ARBA" id="ARBA00022856"/>
    </source>
</evidence>
<protein>
    <recommendedName>
        <fullName evidence="13">OPT superfamily oligopeptide transporter</fullName>
    </recommendedName>
</protein>
<dbReference type="OrthoDB" id="9986677at2759"/>
<feature type="transmembrane region" description="Helical" evidence="10">
    <location>
        <begin position="403"/>
        <end position="423"/>
    </location>
</feature>
<feature type="transmembrane region" description="Helical" evidence="10">
    <location>
        <begin position="608"/>
        <end position="627"/>
    </location>
</feature>
<feature type="transmembrane region" description="Helical" evidence="10">
    <location>
        <begin position="248"/>
        <end position="279"/>
    </location>
</feature>
<accession>A0A3D8QBB2</accession>
<name>A0A3D8QBB2_9HELO</name>
<dbReference type="GO" id="GO:0035673">
    <property type="term" value="F:oligopeptide transmembrane transporter activity"/>
    <property type="evidence" value="ECO:0007669"/>
    <property type="project" value="InterPro"/>
</dbReference>
<evidence type="ECO:0000256" key="8">
    <source>
        <dbReference type="ARBA" id="ARBA00023136"/>
    </source>
</evidence>
<evidence type="ECO:0000256" key="7">
    <source>
        <dbReference type="ARBA" id="ARBA00022989"/>
    </source>
</evidence>
<feature type="transmembrane region" description="Helical" evidence="10">
    <location>
        <begin position="113"/>
        <end position="136"/>
    </location>
</feature>
<evidence type="ECO:0000256" key="10">
    <source>
        <dbReference type="SAM" id="Phobius"/>
    </source>
</evidence>
<feature type="transmembrane region" description="Helical" evidence="10">
    <location>
        <begin position="327"/>
        <end position="345"/>
    </location>
</feature>
<dbReference type="InterPro" id="IPR004648">
    <property type="entry name" value="Oligpept_transpt"/>
</dbReference>
<evidence type="ECO:0008006" key="13">
    <source>
        <dbReference type="Google" id="ProtNLM"/>
    </source>
</evidence>
<feature type="region of interest" description="Disordered" evidence="9">
    <location>
        <begin position="1"/>
        <end position="39"/>
    </location>
</feature>
<gene>
    <name evidence="11" type="ORF">BP5796_12059</name>
</gene>
<dbReference type="PANTHER" id="PTHR22601">
    <property type="entry name" value="ISP4 LIKE PROTEIN"/>
    <property type="match status" value="1"/>
</dbReference>
<feature type="transmembrane region" description="Helical" evidence="10">
    <location>
        <begin position="527"/>
        <end position="549"/>
    </location>
</feature>
<evidence type="ECO:0000313" key="12">
    <source>
        <dbReference type="Proteomes" id="UP000256328"/>
    </source>
</evidence>
<keyword evidence="12" id="KW-1185">Reference proteome</keyword>
<evidence type="ECO:0000256" key="9">
    <source>
        <dbReference type="SAM" id="MobiDB-lite"/>
    </source>
</evidence>
<feature type="compositionally biased region" description="Basic and acidic residues" evidence="9">
    <location>
        <begin position="28"/>
        <end position="39"/>
    </location>
</feature>
<comment type="caution">
    <text evidence="11">The sequence shown here is derived from an EMBL/GenBank/DDBJ whole genome shotgun (WGS) entry which is preliminary data.</text>
</comment>
<dbReference type="GO" id="GO:0015031">
    <property type="term" value="P:protein transport"/>
    <property type="evidence" value="ECO:0007669"/>
    <property type="project" value="UniProtKB-KW"/>
</dbReference>
<evidence type="ECO:0000313" key="11">
    <source>
        <dbReference type="EMBL" id="RDW59135.1"/>
    </source>
</evidence>
<feature type="transmembrane region" description="Helical" evidence="10">
    <location>
        <begin position="190"/>
        <end position="210"/>
    </location>
</feature>
<keyword evidence="8 10" id="KW-0472">Membrane</keyword>
<dbReference type="NCBIfam" id="TIGR00728">
    <property type="entry name" value="OPT_sfam"/>
    <property type="match status" value="1"/>
</dbReference>
<feature type="transmembrane region" description="Helical" evidence="10">
    <location>
        <begin position="676"/>
        <end position="695"/>
    </location>
</feature>
<reference evidence="11 12" key="1">
    <citation type="journal article" date="2018" name="IMA Fungus">
        <title>IMA Genome-F 9: Draft genome sequence of Annulohypoxylon stygium, Aspergillus mulundensis, Berkeleyomyces basicola (syn. Thielaviopsis basicola), Ceratocystis smalleyi, two Cercospora beticola strains, Coleophoma cylindrospora, Fusarium fracticaudum, Phialophora cf. hyalina, and Morchella septimelata.</title>
        <authorList>
            <person name="Wingfield B.D."/>
            <person name="Bills G.F."/>
            <person name="Dong Y."/>
            <person name="Huang W."/>
            <person name="Nel W.J."/>
            <person name="Swalarsk-Parry B.S."/>
            <person name="Vaghefi N."/>
            <person name="Wilken P.M."/>
            <person name="An Z."/>
            <person name="de Beer Z.W."/>
            <person name="De Vos L."/>
            <person name="Chen L."/>
            <person name="Duong T.A."/>
            <person name="Gao Y."/>
            <person name="Hammerbacher A."/>
            <person name="Kikkert J.R."/>
            <person name="Li Y."/>
            <person name="Li H."/>
            <person name="Li K."/>
            <person name="Li Q."/>
            <person name="Liu X."/>
            <person name="Ma X."/>
            <person name="Naidoo K."/>
            <person name="Pethybridge S.J."/>
            <person name="Sun J."/>
            <person name="Steenkamp E.T."/>
            <person name="van der Nest M.A."/>
            <person name="van Wyk S."/>
            <person name="Wingfield M.J."/>
            <person name="Xiong C."/>
            <person name="Yue Q."/>
            <person name="Zhang X."/>
        </authorList>
    </citation>
    <scope>NUCLEOTIDE SEQUENCE [LARGE SCALE GENOMIC DNA]</scope>
    <source>
        <strain evidence="11 12">BP5796</strain>
    </source>
</reference>
<feature type="transmembrane region" description="Helical" evidence="10">
    <location>
        <begin position="157"/>
        <end position="178"/>
    </location>
</feature>
<dbReference type="GO" id="GO:0016020">
    <property type="term" value="C:membrane"/>
    <property type="evidence" value="ECO:0007669"/>
    <property type="project" value="UniProtKB-SubCell"/>
</dbReference>
<keyword evidence="6" id="KW-0653">Protein transport</keyword>
<keyword evidence="7 10" id="KW-1133">Transmembrane helix</keyword>
<evidence type="ECO:0000256" key="4">
    <source>
        <dbReference type="ARBA" id="ARBA00022692"/>
    </source>
</evidence>
<keyword evidence="3" id="KW-0813">Transport</keyword>
<evidence type="ECO:0000256" key="2">
    <source>
        <dbReference type="ARBA" id="ARBA00008807"/>
    </source>
</evidence>
<organism evidence="11 12">
    <name type="scientific">Coleophoma crateriformis</name>
    <dbReference type="NCBI Taxonomy" id="565419"/>
    <lineage>
        <taxon>Eukaryota</taxon>
        <taxon>Fungi</taxon>
        <taxon>Dikarya</taxon>
        <taxon>Ascomycota</taxon>
        <taxon>Pezizomycotina</taxon>
        <taxon>Leotiomycetes</taxon>
        <taxon>Helotiales</taxon>
        <taxon>Dermateaceae</taxon>
        <taxon>Coleophoma</taxon>
    </lineage>
</organism>
<dbReference type="AlphaFoldDB" id="A0A3D8QBB2"/>
<dbReference type="InterPro" id="IPR004813">
    <property type="entry name" value="OPT"/>
</dbReference>
<feature type="transmembrane region" description="Helical" evidence="10">
    <location>
        <begin position="569"/>
        <end position="587"/>
    </location>
</feature>
<keyword evidence="4 10" id="KW-0812">Transmembrane</keyword>
<proteinExistence type="inferred from homology"/>
<feature type="transmembrane region" description="Helical" evidence="10">
    <location>
        <begin position="501"/>
        <end position="520"/>
    </location>
</feature>
<feature type="transmembrane region" description="Helical" evidence="10">
    <location>
        <begin position="89"/>
        <end position="107"/>
    </location>
</feature>
<dbReference type="Pfam" id="PF03169">
    <property type="entry name" value="OPT"/>
    <property type="match status" value="1"/>
</dbReference>
<evidence type="ECO:0000256" key="1">
    <source>
        <dbReference type="ARBA" id="ARBA00004141"/>
    </source>
</evidence>
<dbReference type="Proteomes" id="UP000256328">
    <property type="component" value="Unassembled WGS sequence"/>
</dbReference>
<sequence>MDSPKVVAQDNTTYSDDAKQEPSTPSTHTKDGINEKADEAGVPSKLPVYAHADVEGQPGEIHLDTAADIVTQVIDLDDDPSMNPWTFRMFFIGLGLSCFGAVLGEIYQFKPQVIYVSLMFLTVVAYAAGEAMSLLIPRWGPIGRFLNPHHFNMKEHAAIVIMASSASVSSTSTVVIAAQKLYYGKYPNQGAAVFITLATQLIGYGLAGMMRKVLLWPTKMLYPENLPITTVLETLHRDKSGNRKRMKVFWIIFTILLVWELIPEYLFTMLIGFSIFCLADQKSLFFTNLFGGTNGNEGLGFLSISLDWNYIAGFGSPLWVPLQTLTNALIGVIFCVIMFMALYYGNIWQGQDFPFLSQELFNMTGTNATYQAIYNQTLILNPDNTINDAAVQALGSPWLTSSYIFSLITTNAGFTGNFVHMFLWNYADIKSGWSFCTLKNIQSIFSLASLKYILTPSTYFFWRNTGKRTEEEKQAFLDDPEIDPHYKVMIQNNYEECPSSWYFFAFLASFITVMTCLYIINSTLPWWGVIFGVILLWILLLFFGAQYAITGFQFNVATVMQTIAGYCFPRAPVANMYFLVLTFTALQQGQYLLRDLKLAQQTKLSPKCTFATQVIGCIFGALLNYVMMQSIVKDQTEVLLSPEGTAIWSGAQVQTINSNGIAWALGPEMFSFGQRYQWVSAAYLFGFLLPVPFYIMHKIFPKQWIWSYLNMSIIFWYMGYLVVGSNASAWMYFAIGYLGQWYFRTYRPQQFIKWNYLVSAGMDGGTQVMVFMLSFAVAGASGTPRPFPQWWGNNVAGNADRCAYNTAGE</sequence>
<feature type="transmembrane region" description="Helical" evidence="10">
    <location>
        <begin position="444"/>
        <end position="462"/>
    </location>
</feature>
<feature type="transmembrane region" description="Helical" evidence="10">
    <location>
        <begin position="756"/>
        <end position="778"/>
    </location>
</feature>
<evidence type="ECO:0000256" key="6">
    <source>
        <dbReference type="ARBA" id="ARBA00022927"/>
    </source>
</evidence>
<keyword evidence="5" id="KW-0571">Peptide transport</keyword>
<comment type="subcellular location">
    <subcellularLocation>
        <location evidence="1">Membrane</location>
        <topology evidence="1">Multi-pass membrane protein</topology>
    </subcellularLocation>
</comment>
<dbReference type="EMBL" id="PDLN01000020">
    <property type="protein sequence ID" value="RDW59135.1"/>
    <property type="molecule type" value="Genomic_DNA"/>
</dbReference>
<evidence type="ECO:0000256" key="3">
    <source>
        <dbReference type="ARBA" id="ARBA00022448"/>
    </source>
</evidence>